<feature type="transmembrane region" description="Helical" evidence="1">
    <location>
        <begin position="44"/>
        <end position="62"/>
    </location>
</feature>
<keyword evidence="3" id="KW-1185">Reference proteome</keyword>
<proteinExistence type="predicted"/>
<accession>A0A2T4A081</accession>
<dbReference type="RefSeq" id="XP_024770152.1">
    <property type="nucleotide sequence ID" value="XM_024913813.1"/>
</dbReference>
<sequence>MRWWMVLVPPARMWRWLLQANMCLSVLVLLPGSQQHLFSWAPMMTFGILLSWGLTGLSLAVIHNQYLLDIRPSQSFFNEILIGV</sequence>
<protein>
    <submittedName>
        <fullName evidence="2">Uncharacterized protein</fullName>
    </submittedName>
</protein>
<organism evidence="2 3">
    <name type="scientific">Trichoderma harzianum CBS 226.95</name>
    <dbReference type="NCBI Taxonomy" id="983964"/>
    <lineage>
        <taxon>Eukaryota</taxon>
        <taxon>Fungi</taxon>
        <taxon>Dikarya</taxon>
        <taxon>Ascomycota</taxon>
        <taxon>Pezizomycotina</taxon>
        <taxon>Sordariomycetes</taxon>
        <taxon>Hypocreomycetidae</taxon>
        <taxon>Hypocreales</taxon>
        <taxon>Hypocreaceae</taxon>
        <taxon>Trichoderma</taxon>
    </lineage>
</organism>
<name>A0A2T4A081_TRIHA</name>
<evidence type="ECO:0000313" key="3">
    <source>
        <dbReference type="Proteomes" id="UP000241690"/>
    </source>
</evidence>
<dbReference type="AlphaFoldDB" id="A0A2T4A081"/>
<evidence type="ECO:0000256" key="1">
    <source>
        <dbReference type="SAM" id="Phobius"/>
    </source>
</evidence>
<evidence type="ECO:0000313" key="2">
    <source>
        <dbReference type="EMBL" id="PTB50475.1"/>
    </source>
</evidence>
<keyword evidence="1" id="KW-0812">Transmembrane</keyword>
<dbReference type="EMBL" id="KZ679688">
    <property type="protein sequence ID" value="PTB50475.1"/>
    <property type="molecule type" value="Genomic_DNA"/>
</dbReference>
<gene>
    <name evidence="2" type="ORF">M431DRAFT_253944</name>
</gene>
<reference evidence="2 3" key="1">
    <citation type="submission" date="2016-07" db="EMBL/GenBank/DDBJ databases">
        <title>Multiple horizontal gene transfer events from other fungi enriched the ability of initially mycotrophic Trichoderma (Ascomycota) to feed on dead plant biomass.</title>
        <authorList>
            <consortium name="DOE Joint Genome Institute"/>
            <person name="Aerts A."/>
            <person name="Atanasova L."/>
            <person name="Chenthamara K."/>
            <person name="Zhang J."/>
            <person name="Grujic M."/>
            <person name="Henrissat B."/>
            <person name="Kuo A."/>
            <person name="Salamov A."/>
            <person name="Lipzen A."/>
            <person name="Labutti K."/>
            <person name="Barry K."/>
            <person name="Miao Y."/>
            <person name="Rahimi M.J."/>
            <person name="Shen Q."/>
            <person name="Grigoriev I.V."/>
            <person name="Kubicek C.P."/>
            <person name="Druzhinina I.S."/>
        </authorList>
    </citation>
    <scope>NUCLEOTIDE SEQUENCE [LARGE SCALE GENOMIC DNA]</scope>
    <source>
        <strain evidence="2 3">CBS 226.95</strain>
    </source>
</reference>
<keyword evidence="1" id="KW-0472">Membrane</keyword>
<dbReference type="GeneID" id="36622377"/>
<keyword evidence="1" id="KW-1133">Transmembrane helix</keyword>
<dbReference type="Proteomes" id="UP000241690">
    <property type="component" value="Unassembled WGS sequence"/>
</dbReference>